<dbReference type="GO" id="GO:0004641">
    <property type="term" value="F:phosphoribosylformylglycinamidine cyclo-ligase activity"/>
    <property type="evidence" value="ECO:0007669"/>
    <property type="project" value="UniProtKB-EC"/>
</dbReference>
<dbReference type="GO" id="GO:0005524">
    <property type="term" value="F:ATP binding"/>
    <property type="evidence" value="ECO:0007669"/>
    <property type="project" value="UniProtKB-KW"/>
</dbReference>
<dbReference type="CDD" id="cd02196">
    <property type="entry name" value="PurM"/>
    <property type="match status" value="1"/>
</dbReference>
<dbReference type="Pfam" id="PF00586">
    <property type="entry name" value="AIRS"/>
    <property type="match status" value="1"/>
</dbReference>
<evidence type="ECO:0000313" key="8">
    <source>
        <dbReference type="EMBL" id="SVB34329.1"/>
    </source>
</evidence>
<comment type="pathway">
    <text evidence="1">Purine metabolism; IMP biosynthesis via de novo pathway; 5-amino-1-(5-phospho-D-ribosyl)imidazole from N(2)-formyl-N(1)-(5-phospho-D-ribosyl)glycinamide: step 2/2.</text>
</comment>
<dbReference type="InterPro" id="IPR016188">
    <property type="entry name" value="PurM-like_N"/>
</dbReference>
<accession>A0A382D887</accession>
<name>A0A382D887_9ZZZZ</name>
<dbReference type="SUPFAM" id="SSF56042">
    <property type="entry name" value="PurM C-terminal domain-like"/>
    <property type="match status" value="1"/>
</dbReference>
<protein>
    <recommendedName>
        <fullName evidence="2">phosphoribosylformylglycinamidine cyclo-ligase</fullName>
        <ecNumber evidence="2">6.3.3.1</ecNumber>
    </recommendedName>
</protein>
<sequence length="345" mass="36885">MSSPQSGATYESAGVDLEASQRVKERIKQVAKKTYGPNVLGGVGGFGAMYKVDGYRDPVLVSSTDPVGTKLMVAVMANNFDQIGVDLVNACINDLIVIGADPLFFLDYVATSNMDPDIVETVVVGIANACQDVGCALIGGETSEMPGVFSGNNFDLSGFVVGAVESEQMLKPMENIKVGDSLIGVPSNGLHTNGYSLVRHVFELHDNPARLSEYLSELGETLGEALLRPHPSYYKMLKPVFQMSKGIAHITGGGLYENMPRMLPPGLAARFDASLWESPAVFDIIRKQGGIDIEEMYRVYNMGLGMVVVCDPDEVNAILASVEGSVLAGEVIVERGDGLVLIDNK</sequence>
<dbReference type="GO" id="GO:0046084">
    <property type="term" value="P:adenine biosynthetic process"/>
    <property type="evidence" value="ECO:0007669"/>
    <property type="project" value="TreeGrafter"/>
</dbReference>
<dbReference type="GO" id="GO:0005829">
    <property type="term" value="C:cytosol"/>
    <property type="evidence" value="ECO:0007669"/>
    <property type="project" value="TreeGrafter"/>
</dbReference>
<dbReference type="InterPro" id="IPR004733">
    <property type="entry name" value="PurM_cligase"/>
</dbReference>
<dbReference type="GO" id="GO:0006189">
    <property type="term" value="P:'de novo' IMP biosynthetic process"/>
    <property type="evidence" value="ECO:0007669"/>
    <property type="project" value="UniProtKB-UniPathway"/>
</dbReference>
<feature type="domain" description="PurM-like C-terminal" evidence="7">
    <location>
        <begin position="177"/>
        <end position="336"/>
    </location>
</feature>
<evidence type="ECO:0000256" key="1">
    <source>
        <dbReference type="ARBA" id="ARBA00004686"/>
    </source>
</evidence>
<dbReference type="PANTHER" id="PTHR10520:SF12">
    <property type="entry name" value="TRIFUNCTIONAL PURINE BIOSYNTHETIC PROTEIN ADENOSINE-3"/>
    <property type="match status" value="1"/>
</dbReference>
<dbReference type="AlphaFoldDB" id="A0A382D887"/>
<dbReference type="EMBL" id="UINC01037995">
    <property type="protein sequence ID" value="SVB34329.1"/>
    <property type="molecule type" value="Genomic_DNA"/>
</dbReference>
<evidence type="ECO:0000256" key="4">
    <source>
        <dbReference type="ARBA" id="ARBA00022741"/>
    </source>
</evidence>
<dbReference type="InterPro" id="IPR036921">
    <property type="entry name" value="PurM-like_N_sf"/>
</dbReference>
<dbReference type="SUPFAM" id="SSF55326">
    <property type="entry name" value="PurM N-terminal domain-like"/>
    <property type="match status" value="1"/>
</dbReference>
<organism evidence="8">
    <name type="scientific">marine metagenome</name>
    <dbReference type="NCBI Taxonomy" id="408172"/>
    <lineage>
        <taxon>unclassified sequences</taxon>
        <taxon>metagenomes</taxon>
        <taxon>ecological metagenomes</taxon>
    </lineage>
</organism>
<evidence type="ECO:0000256" key="2">
    <source>
        <dbReference type="ARBA" id="ARBA00013047"/>
    </source>
</evidence>
<dbReference type="InterPro" id="IPR010918">
    <property type="entry name" value="PurM-like_C_dom"/>
</dbReference>
<proteinExistence type="inferred from homology"/>
<dbReference type="InterPro" id="IPR036676">
    <property type="entry name" value="PurM-like_C_sf"/>
</dbReference>
<keyword evidence="3" id="KW-0436">Ligase</keyword>
<keyword evidence="4" id="KW-0547">Nucleotide-binding</keyword>
<dbReference type="Pfam" id="PF02769">
    <property type="entry name" value="AIRS_C"/>
    <property type="match status" value="1"/>
</dbReference>
<reference evidence="8" key="1">
    <citation type="submission" date="2018-05" db="EMBL/GenBank/DDBJ databases">
        <authorList>
            <person name="Lanie J.A."/>
            <person name="Ng W.-L."/>
            <person name="Kazmierczak K.M."/>
            <person name="Andrzejewski T.M."/>
            <person name="Davidsen T.M."/>
            <person name="Wayne K.J."/>
            <person name="Tettelin H."/>
            <person name="Glass J.I."/>
            <person name="Rusch D."/>
            <person name="Podicherti R."/>
            <person name="Tsui H.-C.T."/>
            <person name="Winkler M.E."/>
        </authorList>
    </citation>
    <scope>NUCLEOTIDE SEQUENCE</scope>
</reference>
<dbReference type="FunFam" id="3.30.1330.10:FF:000001">
    <property type="entry name" value="Phosphoribosylformylglycinamidine cyclo-ligase"/>
    <property type="match status" value="1"/>
</dbReference>
<dbReference type="Gene3D" id="3.30.1330.10">
    <property type="entry name" value="PurM-like, N-terminal domain"/>
    <property type="match status" value="1"/>
</dbReference>
<dbReference type="GO" id="GO:0004637">
    <property type="term" value="F:phosphoribosylamine-glycine ligase activity"/>
    <property type="evidence" value="ECO:0007669"/>
    <property type="project" value="TreeGrafter"/>
</dbReference>
<dbReference type="EC" id="6.3.3.1" evidence="2"/>
<keyword evidence="5" id="KW-0067">ATP-binding</keyword>
<evidence type="ECO:0000256" key="5">
    <source>
        <dbReference type="ARBA" id="ARBA00022840"/>
    </source>
</evidence>
<dbReference type="PANTHER" id="PTHR10520">
    <property type="entry name" value="TRIFUNCTIONAL PURINE BIOSYNTHETIC PROTEIN ADENOSINE-3-RELATED"/>
    <property type="match status" value="1"/>
</dbReference>
<dbReference type="Gene3D" id="3.90.650.10">
    <property type="entry name" value="PurM-like C-terminal domain"/>
    <property type="match status" value="1"/>
</dbReference>
<gene>
    <name evidence="8" type="ORF">METZ01_LOCUS187183</name>
</gene>
<dbReference type="UniPathway" id="UPA00074">
    <property type="reaction ID" value="UER00129"/>
</dbReference>
<evidence type="ECO:0000259" key="7">
    <source>
        <dbReference type="Pfam" id="PF02769"/>
    </source>
</evidence>
<dbReference type="NCBIfam" id="TIGR00878">
    <property type="entry name" value="purM"/>
    <property type="match status" value="1"/>
</dbReference>
<dbReference type="HAMAP" id="MF_00741">
    <property type="entry name" value="AIRS"/>
    <property type="match status" value="1"/>
</dbReference>
<evidence type="ECO:0000259" key="6">
    <source>
        <dbReference type="Pfam" id="PF00586"/>
    </source>
</evidence>
<evidence type="ECO:0000256" key="3">
    <source>
        <dbReference type="ARBA" id="ARBA00022598"/>
    </source>
</evidence>
<feature type="domain" description="PurM-like N-terminal" evidence="6">
    <location>
        <begin position="59"/>
        <end position="164"/>
    </location>
</feature>